<evidence type="ECO:0000256" key="2">
    <source>
        <dbReference type="ARBA" id="ARBA00023002"/>
    </source>
</evidence>
<gene>
    <name evidence="5" type="ORF">EDD68_1171</name>
</gene>
<reference evidence="5 6" key="1">
    <citation type="submission" date="2019-03" db="EMBL/GenBank/DDBJ databases">
        <title>Genomic Encyclopedia of Type Strains, Phase IV (KMG-IV): sequencing the most valuable type-strain genomes for metagenomic binning, comparative biology and taxonomic classification.</title>
        <authorList>
            <person name="Goeker M."/>
        </authorList>
    </citation>
    <scope>NUCLEOTIDE SEQUENCE [LARGE SCALE GENOMIC DNA]</scope>
    <source>
        <strain evidence="5 6">DSM 25894</strain>
    </source>
</reference>
<feature type="domain" description="GFO/IDH/MocA-like oxidoreductase" evidence="4">
    <location>
        <begin position="132"/>
        <end position="248"/>
    </location>
</feature>
<dbReference type="PANTHER" id="PTHR22604">
    <property type="entry name" value="OXIDOREDUCTASES"/>
    <property type="match status" value="1"/>
</dbReference>
<proteinExistence type="inferred from homology"/>
<dbReference type="RefSeq" id="WP_132372363.1">
    <property type="nucleotide sequence ID" value="NZ_SMAN01000017.1"/>
</dbReference>
<name>A0A4R3MV17_9BACI</name>
<protein>
    <submittedName>
        <fullName evidence="5">Putative dehydrogenase</fullName>
    </submittedName>
</protein>
<evidence type="ECO:0000259" key="3">
    <source>
        <dbReference type="Pfam" id="PF01408"/>
    </source>
</evidence>
<evidence type="ECO:0000313" key="6">
    <source>
        <dbReference type="Proteomes" id="UP000294650"/>
    </source>
</evidence>
<feature type="domain" description="Gfo/Idh/MocA-like oxidoreductase N-terminal" evidence="3">
    <location>
        <begin position="5"/>
        <end position="122"/>
    </location>
</feature>
<dbReference type="InterPro" id="IPR036291">
    <property type="entry name" value="NAD(P)-bd_dom_sf"/>
</dbReference>
<sequence length="339" mass="37832">MAVLRFGILSTANIAQKALIPAIQRANNAEVKAIASGSGKAGEVARSLHIPKTYDSYEALLEDPEIDAVYIPLPNHLHKEWVIKAAQAGKHVLVEKPAALNARDTKEMVDACRQHGVTFMEAFMYQFHPQHERVKEVMASGEIGEVQLMRASFSFYLGNRDKNIRMDPEKGGGSIYDIGCYCLHTFRNILGKEAASVMVKGEVDSDFGVDTSAYGIIEMENGIPAMFDCSFNMPFRTVYEVIGTKGKITIPRAYRPDNEGDVGIVRIEKDEESREEKMSGDQYKLQVEHFSKAAMSGGKLKYTGEHTIRNMELIDACYESLRQNKEVEVKNRALPNEVC</sequence>
<dbReference type="SUPFAM" id="SSF51735">
    <property type="entry name" value="NAD(P)-binding Rossmann-fold domains"/>
    <property type="match status" value="1"/>
</dbReference>
<dbReference type="Gene3D" id="3.30.360.10">
    <property type="entry name" value="Dihydrodipicolinate Reductase, domain 2"/>
    <property type="match status" value="1"/>
</dbReference>
<keyword evidence="6" id="KW-1185">Reference proteome</keyword>
<comment type="caution">
    <text evidence="5">The sequence shown here is derived from an EMBL/GenBank/DDBJ whole genome shotgun (WGS) entry which is preliminary data.</text>
</comment>
<dbReference type="SUPFAM" id="SSF55347">
    <property type="entry name" value="Glyceraldehyde-3-phosphate dehydrogenase-like, C-terminal domain"/>
    <property type="match status" value="1"/>
</dbReference>
<keyword evidence="2" id="KW-0560">Oxidoreductase</keyword>
<dbReference type="InterPro" id="IPR050984">
    <property type="entry name" value="Gfo/Idh/MocA_domain"/>
</dbReference>
<dbReference type="InterPro" id="IPR000683">
    <property type="entry name" value="Gfo/Idh/MocA-like_OxRdtase_N"/>
</dbReference>
<evidence type="ECO:0000256" key="1">
    <source>
        <dbReference type="ARBA" id="ARBA00010928"/>
    </source>
</evidence>
<dbReference type="OrthoDB" id="9815825at2"/>
<organism evidence="5 6">
    <name type="scientific">Melghiribacillus thermohalophilus</name>
    <dbReference type="NCBI Taxonomy" id="1324956"/>
    <lineage>
        <taxon>Bacteria</taxon>
        <taxon>Bacillati</taxon>
        <taxon>Bacillota</taxon>
        <taxon>Bacilli</taxon>
        <taxon>Bacillales</taxon>
        <taxon>Bacillaceae</taxon>
        <taxon>Melghiribacillus</taxon>
    </lineage>
</organism>
<evidence type="ECO:0000259" key="4">
    <source>
        <dbReference type="Pfam" id="PF22725"/>
    </source>
</evidence>
<dbReference type="Gene3D" id="3.40.50.720">
    <property type="entry name" value="NAD(P)-binding Rossmann-like Domain"/>
    <property type="match status" value="1"/>
</dbReference>
<evidence type="ECO:0000313" key="5">
    <source>
        <dbReference type="EMBL" id="TCT19607.1"/>
    </source>
</evidence>
<dbReference type="Pfam" id="PF01408">
    <property type="entry name" value="GFO_IDH_MocA"/>
    <property type="match status" value="1"/>
</dbReference>
<comment type="similarity">
    <text evidence="1">Belongs to the Gfo/Idh/MocA family.</text>
</comment>
<dbReference type="Proteomes" id="UP000294650">
    <property type="component" value="Unassembled WGS sequence"/>
</dbReference>
<dbReference type="Pfam" id="PF22725">
    <property type="entry name" value="GFO_IDH_MocA_C3"/>
    <property type="match status" value="1"/>
</dbReference>
<dbReference type="InterPro" id="IPR055170">
    <property type="entry name" value="GFO_IDH_MocA-like_dom"/>
</dbReference>
<accession>A0A4R3MV17</accession>
<dbReference type="PANTHER" id="PTHR22604:SF105">
    <property type="entry name" value="TRANS-1,2-DIHYDROBENZENE-1,2-DIOL DEHYDROGENASE"/>
    <property type="match status" value="1"/>
</dbReference>
<dbReference type="EMBL" id="SMAN01000017">
    <property type="protein sequence ID" value="TCT19607.1"/>
    <property type="molecule type" value="Genomic_DNA"/>
</dbReference>
<dbReference type="GO" id="GO:0016491">
    <property type="term" value="F:oxidoreductase activity"/>
    <property type="evidence" value="ECO:0007669"/>
    <property type="project" value="UniProtKB-KW"/>
</dbReference>
<dbReference type="GO" id="GO:0000166">
    <property type="term" value="F:nucleotide binding"/>
    <property type="evidence" value="ECO:0007669"/>
    <property type="project" value="InterPro"/>
</dbReference>
<dbReference type="AlphaFoldDB" id="A0A4R3MV17"/>